<comment type="caution">
    <text evidence="10">The sequence shown here is derived from an EMBL/GenBank/DDBJ whole genome shotgun (WGS) entry which is preliminary data.</text>
</comment>
<keyword evidence="3 7" id="KW-0479">Metal-binding</keyword>
<keyword evidence="4 7" id="KW-0862">Zinc</keyword>
<name>A0A9N8EEF0_9STRA</name>
<comment type="similarity">
    <text evidence="1 8">Belongs to the beta-class carbonic anhydrase family.</text>
</comment>
<keyword evidence="5 8" id="KW-0456">Lyase</keyword>
<feature type="binding site" evidence="7">
    <location>
        <position position="108"/>
    </location>
    <ligand>
        <name>Zn(2+)</name>
        <dbReference type="ChEBI" id="CHEBI:29105"/>
    </ligand>
</feature>
<accession>A0A9N8EEF0</accession>
<dbReference type="OrthoDB" id="10248475at2759"/>
<evidence type="ECO:0000256" key="5">
    <source>
        <dbReference type="ARBA" id="ARBA00023239"/>
    </source>
</evidence>
<dbReference type="Pfam" id="PF00484">
    <property type="entry name" value="Pro_CA"/>
    <property type="match status" value="1"/>
</dbReference>
<dbReference type="Gene3D" id="3.40.1050.10">
    <property type="entry name" value="Carbonic anhydrase"/>
    <property type="match status" value="1"/>
</dbReference>
<dbReference type="EMBL" id="CAICTM010001029">
    <property type="protein sequence ID" value="CAB9519617.1"/>
    <property type="molecule type" value="Genomic_DNA"/>
</dbReference>
<dbReference type="AlphaFoldDB" id="A0A9N8EEF0"/>
<evidence type="ECO:0000256" key="9">
    <source>
        <dbReference type="SAM" id="MobiDB-lite"/>
    </source>
</evidence>
<evidence type="ECO:0000256" key="7">
    <source>
        <dbReference type="PIRSR" id="PIRSR601765-1"/>
    </source>
</evidence>
<sequence>MPEYNDGSEYAMKNRDINNILEQNKKFVEAIGQEFFDGLGSKHEPKYMWIGCADARVPSNELCGEKPGSIFVVRNVANMVVSTDVNLLSALQFAVTTLGVKHIIVCGHYDCGGIRAAMNKANVGAPLSLWLRNIKDVYRTHKEELNGIEDPEKRHRRFVELNVIEQCVNLFKTEVIQKTRIDTFLDPECNFPAPRIHALVYDPMTGYLQNLNVDFSEYLGDLKDIYELYNPPDYIKEAELLLDAKSSTEEEDAPSLEGIDKSSSPADGLDAVWEFLGIKKTDGS</sequence>
<dbReference type="EC" id="4.2.1.1" evidence="2 8"/>
<dbReference type="GO" id="GO:0015976">
    <property type="term" value="P:carbon utilization"/>
    <property type="evidence" value="ECO:0007669"/>
    <property type="project" value="InterPro"/>
</dbReference>
<dbReference type="PANTHER" id="PTHR11002">
    <property type="entry name" value="CARBONIC ANHYDRASE"/>
    <property type="match status" value="1"/>
</dbReference>
<dbReference type="SUPFAM" id="SSF53056">
    <property type="entry name" value="beta-carbonic anhydrase, cab"/>
    <property type="match status" value="1"/>
</dbReference>
<dbReference type="GO" id="GO:0004089">
    <property type="term" value="F:carbonate dehydratase activity"/>
    <property type="evidence" value="ECO:0007669"/>
    <property type="project" value="UniProtKB-UniRule"/>
</dbReference>
<evidence type="ECO:0000313" key="10">
    <source>
        <dbReference type="EMBL" id="CAB9519617.1"/>
    </source>
</evidence>
<dbReference type="PROSITE" id="PS00705">
    <property type="entry name" value="PROK_CO2_ANHYDRASE_2"/>
    <property type="match status" value="1"/>
</dbReference>
<keyword evidence="11" id="KW-1185">Reference proteome</keyword>
<evidence type="ECO:0000313" key="11">
    <source>
        <dbReference type="Proteomes" id="UP001153069"/>
    </source>
</evidence>
<dbReference type="SMART" id="SM00947">
    <property type="entry name" value="Pro_CA"/>
    <property type="match status" value="1"/>
</dbReference>
<dbReference type="InterPro" id="IPR015892">
    <property type="entry name" value="Carbonic_anhydrase_CS"/>
</dbReference>
<evidence type="ECO:0000256" key="3">
    <source>
        <dbReference type="ARBA" id="ARBA00022723"/>
    </source>
</evidence>
<evidence type="ECO:0000256" key="8">
    <source>
        <dbReference type="RuleBase" id="RU003956"/>
    </source>
</evidence>
<comment type="catalytic activity">
    <reaction evidence="6 8">
        <text>hydrogencarbonate + H(+) = CO2 + H2O</text>
        <dbReference type="Rhea" id="RHEA:10748"/>
        <dbReference type="ChEBI" id="CHEBI:15377"/>
        <dbReference type="ChEBI" id="CHEBI:15378"/>
        <dbReference type="ChEBI" id="CHEBI:16526"/>
        <dbReference type="ChEBI" id="CHEBI:17544"/>
        <dbReference type="EC" id="4.2.1.1"/>
    </reaction>
</comment>
<evidence type="ECO:0000256" key="4">
    <source>
        <dbReference type="ARBA" id="ARBA00022833"/>
    </source>
</evidence>
<organism evidence="10 11">
    <name type="scientific">Seminavis robusta</name>
    <dbReference type="NCBI Taxonomy" id="568900"/>
    <lineage>
        <taxon>Eukaryota</taxon>
        <taxon>Sar</taxon>
        <taxon>Stramenopiles</taxon>
        <taxon>Ochrophyta</taxon>
        <taxon>Bacillariophyta</taxon>
        <taxon>Bacillariophyceae</taxon>
        <taxon>Bacillariophycidae</taxon>
        <taxon>Naviculales</taxon>
        <taxon>Naviculaceae</taxon>
        <taxon>Seminavis</taxon>
    </lineage>
</organism>
<evidence type="ECO:0000256" key="6">
    <source>
        <dbReference type="ARBA" id="ARBA00048348"/>
    </source>
</evidence>
<feature type="region of interest" description="Disordered" evidence="9">
    <location>
        <begin position="245"/>
        <end position="267"/>
    </location>
</feature>
<dbReference type="Proteomes" id="UP001153069">
    <property type="component" value="Unassembled WGS sequence"/>
</dbReference>
<evidence type="ECO:0000256" key="2">
    <source>
        <dbReference type="ARBA" id="ARBA00012925"/>
    </source>
</evidence>
<dbReference type="PANTHER" id="PTHR11002:SF76">
    <property type="entry name" value="CARBONIC ANHYDRASE"/>
    <property type="match status" value="1"/>
</dbReference>
<feature type="binding site" evidence="7">
    <location>
        <position position="52"/>
    </location>
    <ligand>
        <name>Zn(2+)</name>
        <dbReference type="ChEBI" id="CHEBI:29105"/>
    </ligand>
</feature>
<feature type="binding site" evidence="7">
    <location>
        <position position="54"/>
    </location>
    <ligand>
        <name>Zn(2+)</name>
        <dbReference type="ChEBI" id="CHEBI:29105"/>
    </ligand>
</feature>
<dbReference type="GO" id="GO:0008270">
    <property type="term" value="F:zinc ion binding"/>
    <property type="evidence" value="ECO:0007669"/>
    <property type="project" value="UniProtKB-UniRule"/>
</dbReference>
<protein>
    <recommendedName>
        <fullName evidence="2 8">Carbonic anhydrase</fullName>
        <ecNumber evidence="2 8">4.2.1.1</ecNumber>
    </recommendedName>
    <alternativeName>
        <fullName evidence="8">Carbonate dehydratase</fullName>
    </alternativeName>
</protein>
<comment type="function">
    <text evidence="8">Reversible hydration of carbon dioxide.</text>
</comment>
<feature type="binding site" evidence="7">
    <location>
        <position position="111"/>
    </location>
    <ligand>
        <name>Zn(2+)</name>
        <dbReference type="ChEBI" id="CHEBI:29105"/>
    </ligand>
</feature>
<gene>
    <name evidence="10" type="ORF">SEMRO_1031_G233470.1</name>
</gene>
<comment type="cofactor">
    <cofactor evidence="7">
        <name>Zn(2+)</name>
        <dbReference type="ChEBI" id="CHEBI:29105"/>
    </cofactor>
    <text evidence="7">Binds 1 zinc ion per subunit.</text>
</comment>
<reference evidence="10" key="1">
    <citation type="submission" date="2020-06" db="EMBL/GenBank/DDBJ databases">
        <authorList>
            <consortium name="Plant Systems Biology data submission"/>
        </authorList>
    </citation>
    <scope>NUCLEOTIDE SEQUENCE</scope>
    <source>
        <strain evidence="10">D6</strain>
    </source>
</reference>
<proteinExistence type="inferred from homology"/>
<dbReference type="CDD" id="cd00883">
    <property type="entry name" value="beta_CA_cladeA"/>
    <property type="match status" value="1"/>
</dbReference>
<evidence type="ECO:0000256" key="1">
    <source>
        <dbReference type="ARBA" id="ARBA00006217"/>
    </source>
</evidence>
<dbReference type="InterPro" id="IPR001765">
    <property type="entry name" value="Carbonic_anhydrase"/>
</dbReference>
<dbReference type="InterPro" id="IPR036874">
    <property type="entry name" value="Carbonic_anhydrase_sf"/>
</dbReference>